<dbReference type="Pfam" id="PF00512">
    <property type="entry name" value="HisKA"/>
    <property type="match status" value="1"/>
</dbReference>
<dbReference type="GO" id="GO:0030295">
    <property type="term" value="F:protein kinase activator activity"/>
    <property type="evidence" value="ECO:0007669"/>
    <property type="project" value="TreeGrafter"/>
</dbReference>
<feature type="modified residue" description="4-aspartylphosphate" evidence="9">
    <location>
        <position position="317"/>
    </location>
</feature>
<evidence type="ECO:0000256" key="4">
    <source>
        <dbReference type="ARBA" id="ARBA00022553"/>
    </source>
</evidence>
<dbReference type="RefSeq" id="WP_189168435.1">
    <property type="nucleotide sequence ID" value="NZ_BMQB01000001.1"/>
</dbReference>
<name>A0A8J3F7I6_9ACTN</name>
<feature type="domain" description="Response regulatory" evidence="12">
    <location>
        <begin position="4"/>
        <end position="120"/>
    </location>
</feature>
<dbReference type="GO" id="GO:0000156">
    <property type="term" value="F:phosphorelay response regulator activity"/>
    <property type="evidence" value="ECO:0007669"/>
    <property type="project" value="TreeGrafter"/>
</dbReference>
<dbReference type="SMART" id="SM00448">
    <property type="entry name" value="REC"/>
    <property type="match status" value="3"/>
</dbReference>
<dbReference type="GO" id="GO:0007234">
    <property type="term" value="P:osmosensory signaling via phosphorelay pathway"/>
    <property type="evidence" value="ECO:0007669"/>
    <property type="project" value="TreeGrafter"/>
</dbReference>
<evidence type="ECO:0000256" key="6">
    <source>
        <dbReference type="ARBA" id="ARBA00022777"/>
    </source>
</evidence>
<sequence>MAHTVLIVDDSLTVRMDLDEAFRGAGLATTLCATGEQARAALAADRYDVAVLDVLLPDADGVDLLRGMRADTAHADTIILLLSTEAEVTDRLHGLRTGADEYLGKPYDAGYVIARTRQLLSDRSAPDPERATVLVIDDSRTYRELLRKVLAEAGYAVLAAASGEEGLRIAADRRPSAIVVDNILPGIDGATVIRRVRLDAALRDVPCVLFTAADDGATELRTLEAGADAVVRKQDDLSVVLATLGTILRDPADYLPIPSAGSMHGPTKLLLIDTDRDRLQGTAEALRGGGHEVVLADRTDDALALLAAQPVDCVVLDGQVPGVDSGAVVANIRALPELHDVPIVVLGDRADPDALVRCLAAGADHYVGRDEGPELLRANIRSQIRRRRSQDKARRIREELLRGEIEAAEARAARELAAARAELVEKLEWRNEELDAFTGSVTHDLRSPLQVIGGLAEMLIEDELESLSPAGQHRIQRIHAASLRMSDMVDSLLLLSRASRAELRREPVDLTALAREIVEELRGRDPDRAVDVRIADGMVAPGDPGLLRVVLANLIGNAWKFTGRAAAPLIEVGSTERGAETAYWVRDNGAGFPGADAERIFRPFQRMHAAEDFPGTGIGLTTVHRILDRHAGRIRADSEVGRGATFTFTLPHDAPAAPPPDQAGTQPHDQAEALPRDPAGARSRDSVSAPPRDPAG</sequence>
<dbReference type="EMBL" id="BMQB01000001">
    <property type="protein sequence ID" value="GGJ78949.1"/>
    <property type="molecule type" value="Genomic_DNA"/>
</dbReference>
<protein>
    <recommendedName>
        <fullName evidence="8">Sensor-like histidine kinase SenX3</fullName>
        <ecNumber evidence="3">2.7.13.3</ecNumber>
    </recommendedName>
</protein>
<dbReference type="CDD" id="cd00156">
    <property type="entry name" value="REC"/>
    <property type="match status" value="1"/>
</dbReference>
<dbReference type="PROSITE" id="PS50110">
    <property type="entry name" value="RESPONSE_REGULATORY"/>
    <property type="match status" value="3"/>
</dbReference>
<evidence type="ECO:0000256" key="5">
    <source>
        <dbReference type="ARBA" id="ARBA00022679"/>
    </source>
</evidence>
<evidence type="ECO:0000259" key="11">
    <source>
        <dbReference type="PROSITE" id="PS50109"/>
    </source>
</evidence>
<evidence type="ECO:0000313" key="13">
    <source>
        <dbReference type="EMBL" id="GGJ78949.1"/>
    </source>
</evidence>
<dbReference type="Gene3D" id="3.30.565.10">
    <property type="entry name" value="Histidine kinase-like ATPase, C-terminal domain"/>
    <property type="match status" value="1"/>
</dbReference>
<evidence type="ECO:0000256" key="2">
    <source>
        <dbReference type="ARBA" id="ARBA00004236"/>
    </source>
</evidence>
<dbReference type="InterPro" id="IPR003594">
    <property type="entry name" value="HATPase_dom"/>
</dbReference>
<keyword evidence="6" id="KW-0418">Kinase</keyword>
<comment type="subcellular location">
    <subcellularLocation>
        <location evidence="2">Cell membrane</location>
    </subcellularLocation>
</comment>
<dbReference type="InterPro" id="IPR036890">
    <property type="entry name" value="HATPase_C_sf"/>
</dbReference>
<feature type="domain" description="Response regulatory" evidence="12">
    <location>
        <begin position="268"/>
        <end position="384"/>
    </location>
</feature>
<keyword evidence="7" id="KW-0902">Two-component regulatory system</keyword>
<proteinExistence type="predicted"/>
<dbReference type="InterPro" id="IPR001789">
    <property type="entry name" value="Sig_transdc_resp-reg_receiver"/>
</dbReference>
<dbReference type="SUPFAM" id="SSF52172">
    <property type="entry name" value="CheY-like"/>
    <property type="match status" value="3"/>
</dbReference>
<feature type="domain" description="Response regulatory" evidence="12">
    <location>
        <begin position="132"/>
        <end position="248"/>
    </location>
</feature>
<dbReference type="InterPro" id="IPR050351">
    <property type="entry name" value="BphY/WalK/GraS-like"/>
</dbReference>
<keyword evidence="5" id="KW-0808">Transferase</keyword>
<evidence type="ECO:0000256" key="3">
    <source>
        <dbReference type="ARBA" id="ARBA00012438"/>
    </source>
</evidence>
<feature type="region of interest" description="Disordered" evidence="10">
    <location>
        <begin position="648"/>
        <end position="696"/>
    </location>
</feature>
<organism evidence="13 14">
    <name type="scientific">Pilimelia anulata</name>
    <dbReference type="NCBI Taxonomy" id="53371"/>
    <lineage>
        <taxon>Bacteria</taxon>
        <taxon>Bacillati</taxon>
        <taxon>Actinomycetota</taxon>
        <taxon>Actinomycetes</taxon>
        <taxon>Micromonosporales</taxon>
        <taxon>Micromonosporaceae</taxon>
        <taxon>Pilimelia</taxon>
    </lineage>
</organism>
<comment type="catalytic activity">
    <reaction evidence="1">
        <text>ATP + protein L-histidine = ADP + protein N-phospho-L-histidine.</text>
        <dbReference type="EC" id="2.7.13.3"/>
    </reaction>
</comment>
<keyword evidence="4 9" id="KW-0597">Phosphoprotein</keyword>
<evidence type="ECO:0000256" key="9">
    <source>
        <dbReference type="PROSITE-ProRule" id="PRU00169"/>
    </source>
</evidence>
<evidence type="ECO:0000256" key="7">
    <source>
        <dbReference type="ARBA" id="ARBA00023012"/>
    </source>
</evidence>
<dbReference type="InterPro" id="IPR004358">
    <property type="entry name" value="Sig_transdc_His_kin-like_C"/>
</dbReference>
<evidence type="ECO:0000259" key="12">
    <source>
        <dbReference type="PROSITE" id="PS50110"/>
    </source>
</evidence>
<dbReference type="InterPro" id="IPR011006">
    <property type="entry name" value="CheY-like_superfamily"/>
</dbReference>
<dbReference type="CDD" id="cd00082">
    <property type="entry name" value="HisKA"/>
    <property type="match status" value="1"/>
</dbReference>
<feature type="modified residue" description="4-aspartylphosphate" evidence="9">
    <location>
        <position position="181"/>
    </location>
</feature>
<dbReference type="SMART" id="SM00387">
    <property type="entry name" value="HATPase_c"/>
    <property type="match status" value="1"/>
</dbReference>
<keyword evidence="14" id="KW-1185">Reference proteome</keyword>
<reference evidence="13" key="2">
    <citation type="submission" date="2020-09" db="EMBL/GenBank/DDBJ databases">
        <authorList>
            <person name="Sun Q."/>
            <person name="Ohkuma M."/>
        </authorList>
    </citation>
    <scope>NUCLEOTIDE SEQUENCE</scope>
    <source>
        <strain evidence="13">JCM 3090</strain>
    </source>
</reference>
<dbReference type="PANTHER" id="PTHR42878">
    <property type="entry name" value="TWO-COMPONENT HISTIDINE KINASE"/>
    <property type="match status" value="1"/>
</dbReference>
<dbReference type="EC" id="2.7.13.3" evidence="3"/>
<dbReference type="InterPro" id="IPR036097">
    <property type="entry name" value="HisK_dim/P_sf"/>
</dbReference>
<dbReference type="SUPFAM" id="SSF47384">
    <property type="entry name" value="Homodimeric domain of signal transducing histidine kinase"/>
    <property type="match status" value="1"/>
</dbReference>
<feature type="modified residue" description="4-aspartylphosphate" evidence="9">
    <location>
        <position position="53"/>
    </location>
</feature>
<dbReference type="Proteomes" id="UP000649739">
    <property type="component" value="Unassembled WGS sequence"/>
</dbReference>
<comment type="caution">
    <text evidence="13">The sequence shown here is derived from an EMBL/GenBank/DDBJ whole genome shotgun (WGS) entry which is preliminary data.</text>
</comment>
<dbReference type="Pfam" id="PF02518">
    <property type="entry name" value="HATPase_c"/>
    <property type="match status" value="1"/>
</dbReference>
<dbReference type="Pfam" id="PF00072">
    <property type="entry name" value="Response_reg"/>
    <property type="match status" value="3"/>
</dbReference>
<evidence type="ECO:0000256" key="10">
    <source>
        <dbReference type="SAM" id="MobiDB-lite"/>
    </source>
</evidence>
<evidence type="ECO:0000256" key="8">
    <source>
        <dbReference type="ARBA" id="ARBA00039401"/>
    </source>
</evidence>
<dbReference type="InterPro" id="IPR003661">
    <property type="entry name" value="HisK_dim/P_dom"/>
</dbReference>
<dbReference type="GO" id="GO:0000155">
    <property type="term" value="F:phosphorelay sensor kinase activity"/>
    <property type="evidence" value="ECO:0007669"/>
    <property type="project" value="InterPro"/>
</dbReference>
<dbReference type="AlphaFoldDB" id="A0A8J3F7I6"/>
<dbReference type="PANTHER" id="PTHR42878:SF15">
    <property type="entry name" value="BACTERIOPHYTOCHROME"/>
    <property type="match status" value="1"/>
</dbReference>
<dbReference type="Gene3D" id="3.40.50.2300">
    <property type="match status" value="3"/>
</dbReference>
<accession>A0A8J3F7I6</accession>
<dbReference type="PRINTS" id="PR00344">
    <property type="entry name" value="BCTRLSENSOR"/>
</dbReference>
<dbReference type="Gene3D" id="1.10.287.130">
    <property type="match status" value="1"/>
</dbReference>
<dbReference type="SMART" id="SM00388">
    <property type="entry name" value="HisKA"/>
    <property type="match status" value="1"/>
</dbReference>
<dbReference type="InterPro" id="IPR005467">
    <property type="entry name" value="His_kinase_dom"/>
</dbReference>
<reference evidence="13" key="1">
    <citation type="journal article" date="2014" name="Int. J. Syst. Evol. Microbiol.">
        <title>Complete genome sequence of Corynebacterium casei LMG S-19264T (=DSM 44701T), isolated from a smear-ripened cheese.</title>
        <authorList>
            <consortium name="US DOE Joint Genome Institute (JGI-PGF)"/>
            <person name="Walter F."/>
            <person name="Albersmeier A."/>
            <person name="Kalinowski J."/>
            <person name="Ruckert C."/>
        </authorList>
    </citation>
    <scope>NUCLEOTIDE SEQUENCE</scope>
    <source>
        <strain evidence="13">JCM 3090</strain>
    </source>
</reference>
<evidence type="ECO:0000313" key="14">
    <source>
        <dbReference type="Proteomes" id="UP000649739"/>
    </source>
</evidence>
<feature type="domain" description="Histidine kinase" evidence="11">
    <location>
        <begin position="440"/>
        <end position="654"/>
    </location>
</feature>
<dbReference type="SUPFAM" id="SSF55874">
    <property type="entry name" value="ATPase domain of HSP90 chaperone/DNA topoisomerase II/histidine kinase"/>
    <property type="match status" value="1"/>
</dbReference>
<evidence type="ECO:0000256" key="1">
    <source>
        <dbReference type="ARBA" id="ARBA00000085"/>
    </source>
</evidence>
<dbReference type="FunFam" id="3.30.565.10:FF:000006">
    <property type="entry name" value="Sensor histidine kinase WalK"/>
    <property type="match status" value="1"/>
</dbReference>
<dbReference type="PROSITE" id="PS50109">
    <property type="entry name" value="HIS_KIN"/>
    <property type="match status" value="1"/>
</dbReference>
<gene>
    <name evidence="13" type="ORF">GCM10010123_06080</name>
</gene>
<dbReference type="GO" id="GO:0005886">
    <property type="term" value="C:plasma membrane"/>
    <property type="evidence" value="ECO:0007669"/>
    <property type="project" value="UniProtKB-SubCell"/>
</dbReference>